<organism evidence="1 2">
    <name type="scientific">Araneus ventricosus</name>
    <name type="common">Orbweaver spider</name>
    <name type="synonym">Epeira ventricosa</name>
    <dbReference type="NCBI Taxonomy" id="182803"/>
    <lineage>
        <taxon>Eukaryota</taxon>
        <taxon>Metazoa</taxon>
        <taxon>Ecdysozoa</taxon>
        <taxon>Arthropoda</taxon>
        <taxon>Chelicerata</taxon>
        <taxon>Arachnida</taxon>
        <taxon>Araneae</taxon>
        <taxon>Araneomorphae</taxon>
        <taxon>Entelegynae</taxon>
        <taxon>Araneoidea</taxon>
        <taxon>Araneidae</taxon>
        <taxon>Araneus</taxon>
    </lineage>
</organism>
<evidence type="ECO:0000313" key="2">
    <source>
        <dbReference type="Proteomes" id="UP000499080"/>
    </source>
</evidence>
<name>A0A4Y2JNJ6_ARAVE</name>
<sequence length="97" mass="10772">MKSAYLCIVKLSEYFDAITEISFVPFDNDADPVANPGGDYRDAESLPAESLPQKAVLLLENAPPHPDEKLLAFYDGLITGKFLPPISQQQYSLWVKV</sequence>
<keyword evidence="2" id="KW-1185">Reference proteome</keyword>
<dbReference type="Proteomes" id="UP000499080">
    <property type="component" value="Unassembled WGS sequence"/>
</dbReference>
<dbReference type="OrthoDB" id="7958076at2759"/>
<proteinExistence type="predicted"/>
<comment type="caution">
    <text evidence="1">The sequence shown here is derived from an EMBL/GenBank/DDBJ whole genome shotgun (WGS) entry which is preliminary data.</text>
</comment>
<dbReference type="EMBL" id="BGPR01003719">
    <property type="protein sequence ID" value="GBM91620.1"/>
    <property type="molecule type" value="Genomic_DNA"/>
</dbReference>
<protein>
    <submittedName>
        <fullName evidence="1">Uncharacterized protein</fullName>
    </submittedName>
</protein>
<gene>
    <name evidence="1" type="ORF">AVEN_166664_1</name>
</gene>
<evidence type="ECO:0000313" key="1">
    <source>
        <dbReference type="EMBL" id="GBM91620.1"/>
    </source>
</evidence>
<accession>A0A4Y2JNJ6</accession>
<reference evidence="1 2" key="1">
    <citation type="journal article" date="2019" name="Sci. Rep.">
        <title>Orb-weaving spider Araneus ventricosus genome elucidates the spidroin gene catalogue.</title>
        <authorList>
            <person name="Kono N."/>
            <person name="Nakamura H."/>
            <person name="Ohtoshi R."/>
            <person name="Moran D.A.P."/>
            <person name="Shinohara A."/>
            <person name="Yoshida Y."/>
            <person name="Fujiwara M."/>
            <person name="Mori M."/>
            <person name="Tomita M."/>
            <person name="Arakawa K."/>
        </authorList>
    </citation>
    <scope>NUCLEOTIDE SEQUENCE [LARGE SCALE GENOMIC DNA]</scope>
</reference>
<dbReference type="AlphaFoldDB" id="A0A4Y2JNJ6"/>